<dbReference type="AlphaFoldDB" id="A0A832PQJ8"/>
<dbReference type="Proteomes" id="UP000580830">
    <property type="component" value="Unassembled WGS sequence"/>
</dbReference>
<evidence type="ECO:0000313" key="2">
    <source>
        <dbReference type="Proteomes" id="UP000580830"/>
    </source>
</evidence>
<protein>
    <submittedName>
        <fullName evidence="1">Uncharacterized protein</fullName>
    </submittedName>
</protein>
<sequence>MTQLEFSNDNVSIDAVVLARAFGISADDLRHGMRDGTITSRFERGEGEDAGRVRLLFFSPARRIRITADQSGKVLTCGAADLAVPPGFAGPVQAADAGHAPAARLVQAVDAGHAPTGTAPVGGQDLEAAADDREARLEMLLELALQGTFPASDPIAISVEAPGRVSRGKAP</sequence>
<evidence type="ECO:0000313" key="1">
    <source>
        <dbReference type="EMBL" id="HHW35620.1"/>
    </source>
</evidence>
<gene>
    <name evidence="1" type="ORF">GXX24_16015</name>
</gene>
<proteinExistence type="predicted"/>
<name>A0A832PQJ8_9RHOB</name>
<reference evidence="1 2" key="1">
    <citation type="journal article" date="2020" name="Biotechnol. Biofuels">
        <title>New insights from the biogas microbiome by comprehensive genome-resolved metagenomics of nearly 1600 species originating from multiple anaerobic digesters.</title>
        <authorList>
            <person name="Campanaro S."/>
            <person name="Treu L."/>
            <person name="Rodriguez-R L.M."/>
            <person name="Kovalovszki A."/>
            <person name="Ziels R.M."/>
            <person name="Maus I."/>
            <person name="Zhu X."/>
            <person name="Kougias P.G."/>
            <person name="Basile A."/>
            <person name="Luo G."/>
            <person name="Schluter A."/>
            <person name="Konstantinidis K.T."/>
            <person name="Angelidaki I."/>
        </authorList>
    </citation>
    <scope>NUCLEOTIDE SEQUENCE [LARGE SCALE GENOMIC DNA]</scope>
    <source>
        <strain evidence="1">AS04akNAM_125</strain>
    </source>
</reference>
<organism evidence="1 2">
    <name type="scientific">Paracoccus solventivorans</name>
    <dbReference type="NCBI Taxonomy" id="53463"/>
    <lineage>
        <taxon>Bacteria</taxon>
        <taxon>Pseudomonadati</taxon>
        <taxon>Pseudomonadota</taxon>
        <taxon>Alphaproteobacteria</taxon>
        <taxon>Rhodobacterales</taxon>
        <taxon>Paracoccaceae</taxon>
        <taxon>Paracoccus</taxon>
    </lineage>
</organism>
<dbReference type="InterPro" id="IPR045389">
    <property type="entry name" value="DUF6522"/>
</dbReference>
<comment type="caution">
    <text evidence="1">The sequence shown here is derived from an EMBL/GenBank/DDBJ whole genome shotgun (WGS) entry which is preliminary data.</text>
</comment>
<dbReference type="EMBL" id="DULP01000257">
    <property type="protein sequence ID" value="HHW35620.1"/>
    <property type="molecule type" value="Genomic_DNA"/>
</dbReference>
<dbReference type="Pfam" id="PF20132">
    <property type="entry name" value="DUF6522"/>
    <property type="match status" value="1"/>
</dbReference>
<dbReference type="RefSeq" id="WP_303731536.1">
    <property type="nucleotide sequence ID" value="NZ_DULP01000257.1"/>
</dbReference>
<accession>A0A832PQJ8</accession>